<dbReference type="Proteomes" id="UP000235598">
    <property type="component" value="Unassembled WGS sequence"/>
</dbReference>
<comment type="caution">
    <text evidence="6">The sequence shown here is derived from an EMBL/GenBank/DDBJ whole genome shotgun (WGS) entry which is preliminary data.</text>
</comment>
<dbReference type="InterPro" id="IPR006176">
    <property type="entry name" value="3-OHacyl-CoA_DH_NAD-bd"/>
</dbReference>
<dbReference type="Pfam" id="PF00725">
    <property type="entry name" value="3HCDH"/>
    <property type="match status" value="1"/>
</dbReference>
<comment type="pathway">
    <text evidence="1">Lipid metabolism; butanoate metabolism.</text>
</comment>
<dbReference type="GO" id="GO:0070403">
    <property type="term" value="F:NAD+ binding"/>
    <property type="evidence" value="ECO:0007669"/>
    <property type="project" value="InterPro"/>
</dbReference>
<dbReference type="EMBL" id="PNHK01000004">
    <property type="protein sequence ID" value="PMD04706.1"/>
    <property type="molecule type" value="Genomic_DNA"/>
</dbReference>
<gene>
    <name evidence="6" type="ORF">CJ199_10070</name>
</gene>
<dbReference type="InterPro" id="IPR008927">
    <property type="entry name" value="6-PGluconate_DH-like_C_sf"/>
</dbReference>
<dbReference type="PANTHER" id="PTHR48075">
    <property type="entry name" value="3-HYDROXYACYL-COA DEHYDROGENASE FAMILY PROTEIN"/>
    <property type="match status" value="1"/>
</dbReference>
<evidence type="ECO:0000259" key="5">
    <source>
        <dbReference type="Pfam" id="PF02737"/>
    </source>
</evidence>
<dbReference type="InterPro" id="IPR013328">
    <property type="entry name" value="6PGD_dom2"/>
</dbReference>
<proteinExistence type="inferred from homology"/>
<dbReference type="InterPro" id="IPR036291">
    <property type="entry name" value="NAD(P)-bd_dom_sf"/>
</dbReference>
<dbReference type="SUPFAM" id="SSF48179">
    <property type="entry name" value="6-phosphogluconate dehydrogenase C-terminal domain-like"/>
    <property type="match status" value="1"/>
</dbReference>
<dbReference type="InterPro" id="IPR006108">
    <property type="entry name" value="3HC_DH_C"/>
</dbReference>
<dbReference type="InterPro" id="IPR006180">
    <property type="entry name" value="3-OHacyl-CoA_DH_CS"/>
</dbReference>
<comment type="similarity">
    <text evidence="2">Belongs to the 3-hydroxyacyl-CoA dehydrogenase family.</text>
</comment>
<organism evidence="6 7">
    <name type="scientific">Brevibacterium paucivorans</name>
    <dbReference type="NCBI Taxonomy" id="170994"/>
    <lineage>
        <taxon>Bacteria</taxon>
        <taxon>Bacillati</taxon>
        <taxon>Actinomycetota</taxon>
        <taxon>Actinomycetes</taxon>
        <taxon>Micrococcales</taxon>
        <taxon>Brevibacteriaceae</taxon>
        <taxon>Brevibacterium</taxon>
    </lineage>
</organism>
<dbReference type="Gene3D" id="1.10.1040.10">
    <property type="entry name" value="N-(1-d-carboxylethyl)-l-norvaline Dehydrogenase, domain 2"/>
    <property type="match status" value="1"/>
</dbReference>
<dbReference type="SUPFAM" id="SSF51735">
    <property type="entry name" value="NAD(P)-binding Rossmann-fold domains"/>
    <property type="match status" value="1"/>
</dbReference>
<evidence type="ECO:0000256" key="1">
    <source>
        <dbReference type="ARBA" id="ARBA00005086"/>
    </source>
</evidence>
<dbReference type="Gene3D" id="3.40.50.720">
    <property type="entry name" value="NAD(P)-binding Rossmann-like Domain"/>
    <property type="match status" value="1"/>
</dbReference>
<dbReference type="GO" id="GO:0006631">
    <property type="term" value="P:fatty acid metabolic process"/>
    <property type="evidence" value="ECO:0007669"/>
    <property type="project" value="InterPro"/>
</dbReference>
<accession>A0A2N6VKR4</accession>
<evidence type="ECO:0000313" key="6">
    <source>
        <dbReference type="EMBL" id="PMD04706.1"/>
    </source>
</evidence>
<feature type="domain" description="3-hydroxyacyl-CoA dehydrogenase C-terminal" evidence="4">
    <location>
        <begin position="212"/>
        <end position="263"/>
    </location>
</feature>
<dbReference type="PANTHER" id="PTHR48075:SF1">
    <property type="entry name" value="LAMBDA-CRYSTALLIN HOMOLOG"/>
    <property type="match status" value="1"/>
</dbReference>
<keyword evidence="3" id="KW-0560">Oxidoreductase</keyword>
<dbReference type="OrthoDB" id="9771883at2"/>
<reference evidence="6 7" key="1">
    <citation type="submission" date="2017-09" db="EMBL/GenBank/DDBJ databases">
        <title>Bacterial strain isolated from the female urinary microbiota.</title>
        <authorList>
            <person name="Thomas-White K."/>
            <person name="Kumar N."/>
            <person name="Forster S."/>
            <person name="Putonti C."/>
            <person name="Lawley T."/>
            <person name="Wolfe A.J."/>
        </authorList>
    </citation>
    <scope>NUCLEOTIDE SEQUENCE [LARGE SCALE GENOMIC DNA]</scope>
    <source>
        <strain evidence="6 7">UMB1301</strain>
    </source>
</reference>
<evidence type="ECO:0000313" key="7">
    <source>
        <dbReference type="Proteomes" id="UP000235598"/>
    </source>
</evidence>
<evidence type="ECO:0000259" key="4">
    <source>
        <dbReference type="Pfam" id="PF00725"/>
    </source>
</evidence>
<sequence>MGVHHVASHITSGLVCARLWPGLFTHVGAVSSVAHHPKGVVVKKVAVVGFGVIGQSWARLFAKNGLEVTVSDVRDDLDQVIANINADLPDDAQLTTAPLEEAVKDADLVQESGPEREQIKKDLYATMTQVAKDSTIFASSSSGIPSSVVAQDLPADVAARILIAHPFNPPELLPLVEIVPNDHTSEDVLNTVTDFYTQLGKVPVRLNREIPGFVINRLQWAIMKEASYLVKQGIVSPAQLDTAVRNSVGVRWASVGPFEAFHQGSDHGFRGLVEHVLSTFDSFETEATTFGDDSYTPVVDAVEESYGTTATEESKAAHDRRLIAVSDALTRADGNNRLVAVTETQSQEESEK</sequence>
<dbReference type="GO" id="GO:0050104">
    <property type="term" value="F:L-gulonate 3-dehydrogenase activity"/>
    <property type="evidence" value="ECO:0007669"/>
    <property type="project" value="TreeGrafter"/>
</dbReference>
<feature type="domain" description="3-hydroxyacyl-CoA dehydrogenase NAD binding" evidence="5">
    <location>
        <begin position="44"/>
        <end position="207"/>
    </location>
</feature>
<protein>
    <submittedName>
        <fullName evidence="6">Hydroxylacyl-CoA dehydrogenase</fullName>
    </submittedName>
</protein>
<evidence type="ECO:0000256" key="3">
    <source>
        <dbReference type="ARBA" id="ARBA00023002"/>
    </source>
</evidence>
<evidence type="ECO:0000256" key="2">
    <source>
        <dbReference type="ARBA" id="ARBA00009463"/>
    </source>
</evidence>
<dbReference type="PROSITE" id="PS00067">
    <property type="entry name" value="3HCDH"/>
    <property type="match status" value="1"/>
</dbReference>
<dbReference type="AlphaFoldDB" id="A0A2N6VKR4"/>
<name>A0A2N6VKR4_9MICO</name>
<dbReference type="Pfam" id="PF02737">
    <property type="entry name" value="3HCDH_N"/>
    <property type="match status" value="1"/>
</dbReference>